<evidence type="ECO:0008006" key="5">
    <source>
        <dbReference type="Google" id="ProtNLM"/>
    </source>
</evidence>
<feature type="transmembrane region" description="Helical" evidence="1">
    <location>
        <begin position="210"/>
        <end position="230"/>
    </location>
</feature>
<feature type="chain" id="PRO_5021905736" description="Gram-positive cocci surface proteins LPxTG domain-containing protein" evidence="2">
    <location>
        <begin position="41"/>
        <end position="240"/>
    </location>
</feature>
<protein>
    <recommendedName>
        <fullName evidence="5">Gram-positive cocci surface proteins LPxTG domain-containing protein</fullName>
    </recommendedName>
</protein>
<keyword evidence="1" id="KW-1133">Transmembrane helix</keyword>
<comment type="caution">
    <text evidence="3">The sequence shown here is derived from an EMBL/GenBank/DDBJ whole genome shotgun (WGS) entry which is preliminary data.</text>
</comment>
<keyword evidence="2" id="KW-0732">Signal</keyword>
<accession>A0A510V0T6</accession>
<dbReference type="EMBL" id="BJUA01000028">
    <property type="protein sequence ID" value="GEK19421.1"/>
    <property type="molecule type" value="Genomic_DNA"/>
</dbReference>
<organism evidence="3 4">
    <name type="scientific">Cellulomonas persica</name>
    <dbReference type="NCBI Taxonomy" id="76861"/>
    <lineage>
        <taxon>Bacteria</taxon>
        <taxon>Bacillati</taxon>
        <taxon>Actinomycetota</taxon>
        <taxon>Actinomycetes</taxon>
        <taxon>Micrococcales</taxon>
        <taxon>Cellulomonadaceae</taxon>
        <taxon>Cellulomonas</taxon>
    </lineage>
</organism>
<sequence length="240" mass="25362">MYESSALSRRWVVLMRKLLRTCLALMIAALVVGVPSVATAADDPVYGCETEQAAVGADGDYSPPLPCELHVLVKQPICDNDVPKLRYEVEAIGSPNTTVTLTWINPSGADYVQAGLPLSGTVLWPGAVEQNGVGVDWPGWRQLADGTWVEGDEWDWVRPSVQVNFAVNPEATITVAYPPSSPQCLTSPPGTSVLVDEPEPPVLSATGSNALPIALVGGGLVAAGAIAVAATRRNRRHTEV</sequence>
<evidence type="ECO:0000256" key="2">
    <source>
        <dbReference type="SAM" id="SignalP"/>
    </source>
</evidence>
<proteinExistence type="predicted"/>
<evidence type="ECO:0000313" key="4">
    <source>
        <dbReference type="Proteomes" id="UP000321386"/>
    </source>
</evidence>
<name>A0A510V0T6_9CELL</name>
<evidence type="ECO:0000256" key="1">
    <source>
        <dbReference type="SAM" id="Phobius"/>
    </source>
</evidence>
<feature type="signal peptide" evidence="2">
    <location>
        <begin position="1"/>
        <end position="40"/>
    </location>
</feature>
<dbReference type="AlphaFoldDB" id="A0A510V0T6"/>
<keyword evidence="1" id="KW-0812">Transmembrane</keyword>
<evidence type="ECO:0000313" key="3">
    <source>
        <dbReference type="EMBL" id="GEK19421.1"/>
    </source>
</evidence>
<gene>
    <name evidence="3" type="ORF">CPE01_31540</name>
</gene>
<keyword evidence="4" id="KW-1185">Reference proteome</keyword>
<dbReference type="Proteomes" id="UP000321386">
    <property type="component" value="Unassembled WGS sequence"/>
</dbReference>
<reference evidence="3 4" key="1">
    <citation type="submission" date="2019-07" db="EMBL/GenBank/DDBJ databases">
        <title>Whole genome shotgun sequence of Cellulomonas persica NBRC 101101.</title>
        <authorList>
            <person name="Hosoyama A."/>
            <person name="Uohara A."/>
            <person name="Ohji S."/>
            <person name="Ichikawa N."/>
        </authorList>
    </citation>
    <scope>NUCLEOTIDE SEQUENCE [LARGE SCALE GENOMIC DNA]</scope>
    <source>
        <strain evidence="3 4">NBRC 101101</strain>
    </source>
</reference>
<keyword evidence="1" id="KW-0472">Membrane</keyword>